<keyword evidence="3 4" id="KW-0443">Lipid metabolism</keyword>
<evidence type="ECO:0000256" key="2">
    <source>
        <dbReference type="ARBA" id="ARBA00022963"/>
    </source>
</evidence>
<accession>A0A7W7SEG6</accession>
<dbReference type="AlphaFoldDB" id="A0A7W7SEG6"/>
<dbReference type="PANTHER" id="PTHR14226:SF57">
    <property type="entry name" value="BLR7027 PROTEIN"/>
    <property type="match status" value="1"/>
</dbReference>
<evidence type="ECO:0000256" key="3">
    <source>
        <dbReference type="ARBA" id="ARBA00023098"/>
    </source>
</evidence>
<gene>
    <name evidence="6" type="ORF">F4556_004519</name>
</gene>
<dbReference type="InterPro" id="IPR050301">
    <property type="entry name" value="NTE"/>
</dbReference>
<feature type="domain" description="PNPLA" evidence="5">
    <location>
        <begin position="6"/>
        <end position="215"/>
    </location>
</feature>
<dbReference type="GO" id="GO:0016787">
    <property type="term" value="F:hydrolase activity"/>
    <property type="evidence" value="ECO:0007669"/>
    <property type="project" value="UniProtKB-UniRule"/>
</dbReference>
<keyword evidence="7" id="KW-1185">Reference proteome</keyword>
<reference evidence="6 7" key="1">
    <citation type="submission" date="2020-08" db="EMBL/GenBank/DDBJ databases">
        <title>Sequencing the genomes of 1000 actinobacteria strains.</title>
        <authorList>
            <person name="Klenk H.-P."/>
        </authorList>
    </citation>
    <scope>NUCLEOTIDE SEQUENCE [LARGE SCALE GENOMIC DNA]</scope>
    <source>
        <strain evidence="6 7">DSM 44786</strain>
    </source>
</reference>
<dbReference type="PANTHER" id="PTHR14226">
    <property type="entry name" value="NEUROPATHY TARGET ESTERASE/SWISS CHEESE D.MELANOGASTER"/>
    <property type="match status" value="1"/>
</dbReference>
<evidence type="ECO:0000256" key="1">
    <source>
        <dbReference type="ARBA" id="ARBA00022801"/>
    </source>
</evidence>
<proteinExistence type="predicted"/>
<dbReference type="InterPro" id="IPR002641">
    <property type="entry name" value="PNPLA_dom"/>
</dbReference>
<name>A0A7W7SEG6_9ACTN</name>
<dbReference type="PROSITE" id="PS51635">
    <property type="entry name" value="PNPLA"/>
    <property type="match status" value="1"/>
</dbReference>
<evidence type="ECO:0000313" key="6">
    <source>
        <dbReference type="EMBL" id="MBB4948984.1"/>
    </source>
</evidence>
<dbReference type="Proteomes" id="UP000573327">
    <property type="component" value="Unassembled WGS sequence"/>
</dbReference>
<dbReference type="InterPro" id="IPR016035">
    <property type="entry name" value="Acyl_Trfase/lysoPLipase"/>
</dbReference>
<dbReference type="RefSeq" id="WP_184918998.1">
    <property type="nucleotide sequence ID" value="NZ_JACHJR010000001.1"/>
</dbReference>
<feature type="active site" description="Nucleophile" evidence="4">
    <location>
        <position position="44"/>
    </location>
</feature>
<organism evidence="6 7">
    <name type="scientific">Kitasatospora gansuensis</name>
    <dbReference type="NCBI Taxonomy" id="258050"/>
    <lineage>
        <taxon>Bacteria</taxon>
        <taxon>Bacillati</taxon>
        <taxon>Actinomycetota</taxon>
        <taxon>Actinomycetes</taxon>
        <taxon>Kitasatosporales</taxon>
        <taxon>Streptomycetaceae</taxon>
        <taxon>Kitasatospora</taxon>
    </lineage>
</organism>
<dbReference type="SUPFAM" id="SSF52151">
    <property type="entry name" value="FabD/lysophospholipase-like"/>
    <property type="match status" value="1"/>
</dbReference>
<feature type="active site" description="Proton acceptor" evidence="4">
    <location>
        <position position="202"/>
    </location>
</feature>
<feature type="short sequence motif" description="DGA/G" evidence="4">
    <location>
        <begin position="202"/>
        <end position="204"/>
    </location>
</feature>
<dbReference type="Pfam" id="PF01734">
    <property type="entry name" value="Patatin"/>
    <property type="match status" value="1"/>
</dbReference>
<keyword evidence="1 4" id="KW-0378">Hydrolase</keyword>
<dbReference type="Gene3D" id="3.40.1090.10">
    <property type="entry name" value="Cytosolic phospholipase A2 catalytic domain"/>
    <property type="match status" value="2"/>
</dbReference>
<comment type="caution">
    <text evidence="6">The sequence shown here is derived from an EMBL/GenBank/DDBJ whole genome shotgun (WGS) entry which is preliminary data.</text>
</comment>
<evidence type="ECO:0000259" key="5">
    <source>
        <dbReference type="PROSITE" id="PS51635"/>
    </source>
</evidence>
<evidence type="ECO:0000313" key="7">
    <source>
        <dbReference type="Proteomes" id="UP000573327"/>
    </source>
</evidence>
<keyword evidence="2 4" id="KW-0442">Lipid degradation</keyword>
<feature type="short sequence motif" description="GXGXXG" evidence="4">
    <location>
        <begin position="10"/>
        <end position="15"/>
    </location>
</feature>
<sequence>MVRRGLVLGGGGMLGAAWTIGALCAVEEATGWQPGSAEIVLGTSAGSILGALLATGVQAADLRDHQRGLEIVTGPLAGIDFDYDTVLGGALPPRPRPGIGSPGLLRDVVRHPGEYPFLTMVSAVVPTGRGSMAPVGELVRGLAGDTMGAALRVAAVDHRTGRRVVFGDPGAPVAAVDRAVMASCAIPGWFAPVEVNGSRYVDGGCWSATNADLMAGRGLDEVYVLAPMALRPSWPDGRGERPRGVLVHLVSRYRRAVTRQLMREARQLRAEGVRVQLLAPTPADLAAMGPNMMDPARRGEVLETALHSVARALS</sequence>
<feature type="short sequence motif" description="GXSXG" evidence="4">
    <location>
        <begin position="42"/>
        <end position="46"/>
    </location>
</feature>
<dbReference type="GO" id="GO:0016042">
    <property type="term" value="P:lipid catabolic process"/>
    <property type="evidence" value="ECO:0007669"/>
    <property type="project" value="UniProtKB-UniRule"/>
</dbReference>
<protein>
    <submittedName>
        <fullName evidence="6">NTE family protein</fullName>
    </submittedName>
</protein>
<evidence type="ECO:0000256" key="4">
    <source>
        <dbReference type="PROSITE-ProRule" id="PRU01161"/>
    </source>
</evidence>
<dbReference type="EMBL" id="JACHJR010000001">
    <property type="protein sequence ID" value="MBB4948984.1"/>
    <property type="molecule type" value="Genomic_DNA"/>
</dbReference>